<keyword evidence="3" id="KW-1185">Reference proteome</keyword>
<dbReference type="EMBL" id="BQNB010017728">
    <property type="protein sequence ID" value="GJT66587.1"/>
    <property type="molecule type" value="Genomic_DNA"/>
</dbReference>
<feature type="region of interest" description="Disordered" evidence="1">
    <location>
        <begin position="140"/>
        <end position="169"/>
    </location>
</feature>
<evidence type="ECO:0000313" key="3">
    <source>
        <dbReference type="Proteomes" id="UP001151760"/>
    </source>
</evidence>
<evidence type="ECO:0000313" key="2">
    <source>
        <dbReference type="EMBL" id="GJT66587.1"/>
    </source>
</evidence>
<reference evidence="2" key="2">
    <citation type="submission" date="2022-01" db="EMBL/GenBank/DDBJ databases">
        <authorList>
            <person name="Yamashiro T."/>
            <person name="Shiraishi A."/>
            <person name="Satake H."/>
            <person name="Nakayama K."/>
        </authorList>
    </citation>
    <scope>NUCLEOTIDE SEQUENCE</scope>
</reference>
<reference evidence="2" key="1">
    <citation type="journal article" date="2022" name="Int. J. Mol. Sci.">
        <title>Draft Genome of Tanacetum Coccineum: Genomic Comparison of Closely Related Tanacetum-Family Plants.</title>
        <authorList>
            <person name="Yamashiro T."/>
            <person name="Shiraishi A."/>
            <person name="Nakayama K."/>
            <person name="Satake H."/>
        </authorList>
    </citation>
    <scope>NUCLEOTIDE SEQUENCE</scope>
</reference>
<accession>A0ABQ5FT85</accession>
<evidence type="ECO:0000256" key="1">
    <source>
        <dbReference type="SAM" id="MobiDB-lite"/>
    </source>
</evidence>
<protein>
    <submittedName>
        <fullName evidence="2">Uncharacterized protein</fullName>
    </submittedName>
</protein>
<comment type="caution">
    <text evidence="2">The sequence shown here is derived from an EMBL/GenBank/DDBJ whole genome shotgun (WGS) entry which is preliminary data.</text>
</comment>
<dbReference type="Proteomes" id="UP001151760">
    <property type="component" value="Unassembled WGS sequence"/>
</dbReference>
<proteinExistence type="predicted"/>
<sequence length="199" mass="22339">MKLMPESESLFGPLFDEYLNGENQVVLKSSDVTTAYASDKCQQQPHSTLSTSTVATTVTADGNLDISYTLSWKPCQGDSLNLPDHRLDYLWLAASIQLNSDLHKPHVILKLSKSISTVDQESQIKMIQVKEMMQDNDLKNLKSKDKGSKSRSQSINDQSHYKQDKTKTRQSINVKSHIFNIIGSTEEFEVRDLNIGGDC</sequence>
<organism evidence="2 3">
    <name type="scientific">Tanacetum coccineum</name>
    <dbReference type="NCBI Taxonomy" id="301880"/>
    <lineage>
        <taxon>Eukaryota</taxon>
        <taxon>Viridiplantae</taxon>
        <taxon>Streptophyta</taxon>
        <taxon>Embryophyta</taxon>
        <taxon>Tracheophyta</taxon>
        <taxon>Spermatophyta</taxon>
        <taxon>Magnoliopsida</taxon>
        <taxon>eudicotyledons</taxon>
        <taxon>Gunneridae</taxon>
        <taxon>Pentapetalae</taxon>
        <taxon>asterids</taxon>
        <taxon>campanulids</taxon>
        <taxon>Asterales</taxon>
        <taxon>Asteraceae</taxon>
        <taxon>Asteroideae</taxon>
        <taxon>Anthemideae</taxon>
        <taxon>Anthemidinae</taxon>
        <taxon>Tanacetum</taxon>
    </lineage>
</organism>
<gene>
    <name evidence="2" type="ORF">Tco_1018067</name>
</gene>
<name>A0ABQ5FT85_9ASTR</name>